<keyword evidence="1" id="KW-0472">Membrane</keyword>
<name>A0ABQ6GT79_9GAMM</name>
<organism evidence="2 3">
    <name type="scientific">Thalassotalea insulae</name>
    <dbReference type="NCBI Taxonomy" id="2056778"/>
    <lineage>
        <taxon>Bacteria</taxon>
        <taxon>Pseudomonadati</taxon>
        <taxon>Pseudomonadota</taxon>
        <taxon>Gammaproteobacteria</taxon>
        <taxon>Alteromonadales</taxon>
        <taxon>Colwelliaceae</taxon>
        <taxon>Thalassotalea</taxon>
    </lineage>
</organism>
<evidence type="ECO:0000256" key="1">
    <source>
        <dbReference type="SAM" id="Phobius"/>
    </source>
</evidence>
<sequence>MTAQSEANKRERSLGENVMVVMLVALLMSVFLYYFFQQEKNISQAGFNIAATNFSSKVTAIRAQWFMEHQPAILTIKEQDGGQLKVVLNNKGWIDFGDVADNCRKIWQVLISQELKFINQTVAVIDVVNTENPLFDACRYRLPSGEYFDYFSNTGRVVSATNR</sequence>
<dbReference type="RefSeq" id="WP_284243761.1">
    <property type="nucleotide sequence ID" value="NZ_BSST01000001.1"/>
</dbReference>
<proteinExistence type="predicted"/>
<comment type="caution">
    <text evidence="2">The sequence shown here is derived from an EMBL/GenBank/DDBJ whole genome shotgun (WGS) entry which is preliminary data.</text>
</comment>
<evidence type="ECO:0000313" key="2">
    <source>
        <dbReference type="EMBL" id="GLX77867.1"/>
    </source>
</evidence>
<keyword evidence="1" id="KW-1133">Transmembrane helix</keyword>
<reference evidence="2 3" key="1">
    <citation type="submission" date="2023-03" db="EMBL/GenBank/DDBJ databases">
        <title>Draft genome sequence of Thalassotalea insulae KCTC 62186T.</title>
        <authorList>
            <person name="Sawabe T."/>
        </authorList>
    </citation>
    <scope>NUCLEOTIDE SEQUENCE [LARGE SCALE GENOMIC DNA]</scope>
    <source>
        <strain evidence="2 3">KCTC 62186</strain>
    </source>
</reference>
<gene>
    <name evidence="2" type="ORF">tinsulaeT_12070</name>
</gene>
<dbReference type="Proteomes" id="UP001157186">
    <property type="component" value="Unassembled WGS sequence"/>
</dbReference>
<keyword evidence="3" id="KW-1185">Reference proteome</keyword>
<dbReference type="EMBL" id="BSST01000001">
    <property type="protein sequence ID" value="GLX77867.1"/>
    <property type="molecule type" value="Genomic_DNA"/>
</dbReference>
<keyword evidence="1" id="KW-0812">Transmembrane</keyword>
<protein>
    <submittedName>
        <fullName evidence="2">Uncharacterized protein</fullName>
    </submittedName>
</protein>
<evidence type="ECO:0000313" key="3">
    <source>
        <dbReference type="Proteomes" id="UP001157186"/>
    </source>
</evidence>
<feature type="transmembrane region" description="Helical" evidence="1">
    <location>
        <begin position="18"/>
        <end position="36"/>
    </location>
</feature>
<accession>A0ABQ6GT79</accession>